<gene>
    <name evidence="2" type="ORF">D4T97_002145</name>
</gene>
<proteinExistence type="predicted"/>
<keyword evidence="1" id="KW-1133">Transmembrane helix</keyword>
<comment type="caution">
    <text evidence="2">The sequence shown here is derived from an EMBL/GenBank/DDBJ whole genome shotgun (WGS) entry which is preliminary data.</text>
</comment>
<evidence type="ECO:0000313" key="2">
    <source>
        <dbReference type="EMBL" id="RST77314.1"/>
    </source>
</evidence>
<dbReference type="EMBL" id="QYTV02000001">
    <property type="protein sequence ID" value="RST77314.1"/>
    <property type="molecule type" value="Genomic_DNA"/>
</dbReference>
<dbReference type="RefSeq" id="WP_126047195.1">
    <property type="nucleotide sequence ID" value="NZ_QYTV02000001.1"/>
</dbReference>
<evidence type="ECO:0000313" key="3">
    <source>
        <dbReference type="Proteomes" id="UP000287156"/>
    </source>
</evidence>
<feature type="transmembrane region" description="Helical" evidence="1">
    <location>
        <begin position="7"/>
        <end position="24"/>
    </location>
</feature>
<dbReference type="Proteomes" id="UP000287156">
    <property type="component" value="Unassembled WGS sequence"/>
</dbReference>
<dbReference type="AlphaFoldDB" id="A0A429Y7M7"/>
<evidence type="ECO:0008006" key="4">
    <source>
        <dbReference type="Google" id="ProtNLM"/>
    </source>
</evidence>
<evidence type="ECO:0000256" key="1">
    <source>
        <dbReference type="SAM" id="Phobius"/>
    </source>
</evidence>
<keyword evidence="1" id="KW-0472">Membrane</keyword>
<protein>
    <recommendedName>
        <fullName evidence="4">DUF4340 domain-containing protein</fullName>
    </recommendedName>
</protein>
<name>A0A429Y7M7_9BACI</name>
<reference evidence="2" key="1">
    <citation type="submission" date="2018-12" db="EMBL/GenBank/DDBJ databases">
        <authorList>
            <person name="Sun L."/>
            <person name="Chen Z."/>
        </authorList>
    </citation>
    <scope>NUCLEOTIDE SEQUENCE [LARGE SCALE GENOMIC DNA]</scope>
    <source>
        <strain evidence="2">3-2-2</strain>
    </source>
</reference>
<organism evidence="2 3">
    <name type="scientific">Siminovitchia acidinfaciens</name>
    <dbReference type="NCBI Taxonomy" id="2321395"/>
    <lineage>
        <taxon>Bacteria</taxon>
        <taxon>Bacillati</taxon>
        <taxon>Bacillota</taxon>
        <taxon>Bacilli</taxon>
        <taxon>Bacillales</taxon>
        <taxon>Bacillaceae</taxon>
        <taxon>Siminovitchia</taxon>
    </lineage>
</organism>
<sequence>MKKQMKKWIITLVVVIGVVIYFVWPKARLEKPIVMSVQFEEVTKTLAVSYIVDQDDETYVMEVGHGTKGFYPPRTNGNWDMETNFTKVLAVQNGYELREDVVELTDDQLAYFLSLEGRALPVQISFDNYSPIETILVLMMNNEAVNTTKNGNTLRYTYTSEKDVTIDSIGHYDSVATISFEQNNREVFFPHRLTQGSTVDIIIHEPYKLSSKDMMLLEIRTTEDQSVTRNILMTESIPKGYLKQIVKESNANSD</sequence>
<accession>A0A429Y7M7</accession>
<keyword evidence="1" id="KW-0812">Transmembrane</keyword>
<keyword evidence="3" id="KW-1185">Reference proteome</keyword>
<dbReference type="OrthoDB" id="2452995at2"/>